<keyword evidence="1" id="KW-0808">Transferase</keyword>
<reference evidence="3" key="1">
    <citation type="submission" date="2024-02" db="EMBL/GenBank/DDBJ databases">
        <title>Sediminibacterium planktonica sp. nov. and Sediminibacterium longus sp. nov., isolated from surface lake and river water.</title>
        <authorList>
            <person name="Watanabe K."/>
            <person name="Takemine S."/>
            <person name="Ishii Y."/>
            <person name="Ogata Y."/>
            <person name="Shindo C."/>
            <person name="Suda W."/>
        </authorList>
    </citation>
    <scope>NUCLEOTIDE SEQUENCE</scope>
    <source>
        <strain evidence="3">KACHI17</strain>
    </source>
</reference>
<dbReference type="SUPFAM" id="SSF53756">
    <property type="entry name" value="UDP-Glycosyltransferase/glycogen phosphorylase"/>
    <property type="match status" value="1"/>
</dbReference>
<proteinExistence type="predicted"/>
<dbReference type="CDD" id="cd03809">
    <property type="entry name" value="GT4_MtfB-like"/>
    <property type="match status" value="1"/>
</dbReference>
<dbReference type="Gene3D" id="3.40.50.2000">
    <property type="entry name" value="Glycogen Phosphorylase B"/>
    <property type="match status" value="1"/>
</dbReference>
<feature type="domain" description="Glycosyl transferase family 1" evidence="2">
    <location>
        <begin position="188"/>
        <end position="355"/>
    </location>
</feature>
<accession>A0AAT9GI55</accession>
<gene>
    <name evidence="3" type="ORF">KACHI17_12270</name>
</gene>
<dbReference type="PANTHER" id="PTHR46401">
    <property type="entry name" value="GLYCOSYLTRANSFERASE WBBK-RELATED"/>
    <property type="match status" value="1"/>
</dbReference>
<dbReference type="AlphaFoldDB" id="A0AAT9GI55"/>
<dbReference type="EMBL" id="AP029612">
    <property type="protein sequence ID" value="BFG70346.1"/>
    <property type="molecule type" value="Genomic_DNA"/>
</dbReference>
<dbReference type="InterPro" id="IPR001296">
    <property type="entry name" value="Glyco_trans_1"/>
</dbReference>
<evidence type="ECO:0000259" key="2">
    <source>
        <dbReference type="Pfam" id="PF00534"/>
    </source>
</evidence>
<name>A0AAT9GI55_9BACT</name>
<evidence type="ECO:0000256" key="1">
    <source>
        <dbReference type="ARBA" id="ARBA00022679"/>
    </source>
</evidence>
<sequence length="379" mass="43775">MRQPNTPIRVGIDIRDLRVAKTGQKTVLEELCKQFKKHTDPTIEFIFLDDTHPIPTGKKKWQIILGHFCYQWWKQIVLPWKAYRNKCRIVFCGDYFVPLLQPGFKTIEIFHDAFFFEYPQHYHALWRKLFHLIAMPGARKCSSIMVTSQYARQQVHHHTGIALEKLISIPLGPKTFPVVEKDIPSAIEQYLQHPYILHVGVMEKRKNLPMLIKAFDRYCAKEPKDNRRLILAGKGNGKQDSDDTANIEKAIQDSPYKDRIIRTGFLPDASIAVLYEHADLYVFPSVNEGFGIPVLEAFHWEVPVLVANNTCLPEVGGDAVRSFDPYDPEALASLMHQVLHDTSMQEEMIQKGKQRLQDFSWEKAANQLVALFKKTVQHD</sequence>
<evidence type="ECO:0000313" key="3">
    <source>
        <dbReference type="EMBL" id="BFG70346.1"/>
    </source>
</evidence>
<organism evidence="3">
    <name type="scientific">Sediminibacterium sp. KACHI17</name>
    <dbReference type="NCBI Taxonomy" id="1751071"/>
    <lineage>
        <taxon>Bacteria</taxon>
        <taxon>Pseudomonadati</taxon>
        <taxon>Bacteroidota</taxon>
        <taxon>Chitinophagia</taxon>
        <taxon>Chitinophagales</taxon>
        <taxon>Chitinophagaceae</taxon>
        <taxon>Sediminibacterium</taxon>
    </lineage>
</organism>
<dbReference type="Pfam" id="PF00534">
    <property type="entry name" value="Glycos_transf_1"/>
    <property type="match status" value="1"/>
</dbReference>
<dbReference type="PANTHER" id="PTHR46401:SF2">
    <property type="entry name" value="GLYCOSYLTRANSFERASE WBBK-RELATED"/>
    <property type="match status" value="1"/>
</dbReference>
<dbReference type="RefSeq" id="WP_353550628.1">
    <property type="nucleotide sequence ID" value="NZ_AP029612.1"/>
</dbReference>
<protein>
    <submittedName>
        <fullName evidence="3">Glycosyltransferase family 1 protein</fullName>
    </submittedName>
</protein>
<dbReference type="GO" id="GO:0016757">
    <property type="term" value="F:glycosyltransferase activity"/>
    <property type="evidence" value="ECO:0007669"/>
    <property type="project" value="InterPro"/>
</dbReference>